<keyword evidence="7 17" id="KW-0378">Hydrolase</keyword>
<evidence type="ECO:0000256" key="2">
    <source>
        <dbReference type="ARBA" id="ARBA00010621"/>
    </source>
</evidence>
<organism evidence="18 19">
    <name type="scientific">Salininema proteolyticum</name>
    <dbReference type="NCBI Taxonomy" id="1607685"/>
    <lineage>
        <taxon>Bacteria</taxon>
        <taxon>Bacillati</taxon>
        <taxon>Actinomycetota</taxon>
        <taxon>Actinomycetes</taxon>
        <taxon>Glycomycetales</taxon>
        <taxon>Glycomycetaceae</taxon>
        <taxon>Salininema</taxon>
    </lineage>
</organism>
<keyword evidence="10 17" id="KW-1133">Transmembrane helix</keyword>
<keyword evidence="8 17" id="KW-0133">Cell shape</keyword>
<dbReference type="HAMAP" id="MF_01006">
    <property type="entry name" value="Undec_diphosphatase"/>
    <property type="match status" value="1"/>
</dbReference>
<evidence type="ECO:0000256" key="9">
    <source>
        <dbReference type="ARBA" id="ARBA00022984"/>
    </source>
</evidence>
<evidence type="ECO:0000256" key="7">
    <source>
        <dbReference type="ARBA" id="ARBA00022801"/>
    </source>
</evidence>
<evidence type="ECO:0000256" key="14">
    <source>
        <dbReference type="ARBA" id="ARBA00032707"/>
    </source>
</evidence>
<evidence type="ECO:0000256" key="5">
    <source>
        <dbReference type="ARBA" id="ARBA00022475"/>
    </source>
</evidence>
<dbReference type="Pfam" id="PF02673">
    <property type="entry name" value="BacA"/>
    <property type="match status" value="1"/>
</dbReference>
<dbReference type="EC" id="3.6.1.27" evidence="3 17"/>
<protein>
    <recommendedName>
        <fullName evidence="4 17">Undecaprenyl-diphosphatase</fullName>
        <ecNumber evidence="3 17">3.6.1.27</ecNumber>
    </recommendedName>
    <alternativeName>
        <fullName evidence="15 17">Bacitracin resistance protein</fullName>
    </alternativeName>
    <alternativeName>
        <fullName evidence="14 17">Undecaprenyl pyrophosphate phosphatase</fullName>
    </alternativeName>
</protein>
<keyword evidence="12 17" id="KW-0046">Antibiotic resistance</keyword>
<sequence length="268" mass="28824">MQIWQAVILGVIEGITEFLPISSTGHLVVTAEFLGLDPASRSFIGFNAMTQGAAIVAILVYFFKDIVRIAVGWVKGLFDKDERNMDYRFGWYVIVGSIPIVLVGLLVSDSIDKIMNLWSVGIGMIGFSFVMWFAEKVATHQRTESHVNMKDALFVGGIQVLSLFPGVSRSGATMTGGLLRDLDRVAATRLAFFLGIPALVGAGILEAGEALDGSIPTASLVVGLVVSGLTAYASVAWLMKFVAKHTFMPFVWYRIGFGVLILGVAALG</sequence>
<evidence type="ECO:0000256" key="12">
    <source>
        <dbReference type="ARBA" id="ARBA00023251"/>
    </source>
</evidence>
<comment type="catalytic activity">
    <reaction evidence="16 17">
        <text>di-trans,octa-cis-undecaprenyl diphosphate + H2O = di-trans,octa-cis-undecaprenyl phosphate + phosphate + H(+)</text>
        <dbReference type="Rhea" id="RHEA:28094"/>
        <dbReference type="ChEBI" id="CHEBI:15377"/>
        <dbReference type="ChEBI" id="CHEBI:15378"/>
        <dbReference type="ChEBI" id="CHEBI:43474"/>
        <dbReference type="ChEBI" id="CHEBI:58405"/>
        <dbReference type="ChEBI" id="CHEBI:60392"/>
        <dbReference type="EC" id="3.6.1.27"/>
    </reaction>
</comment>
<feature type="transmembrane region" description="Helical" evidence="17">
    <location>
        <begin position="217"/>
        <end position="238"/>
    </location>
</feature>
<dbReference type="PANTHER" id="PTHR30622">
    <property type="entry name" value="UNDECAPRENYL-DIPHOSPHATASE"/>
    <property type="match status" value="1"/>
</dbReference>
<dbReference type="RefSeq" id="WP_380623446.1">
    <property type="nucleotide sequence ID" value="NZ_JBHSDK010000026.1"/>
</dbReference>
<keyword evidence="6 17" id="KW-0812">Transmembrane</keyword>
<evidence type="ECO:0000256" key="13">
    <source>
        <dbReference type="ARBA" id="ARBA00023316"/>
    </source>
</evidence>
<evidence type="ECO:0000256" key="17">
    <source>
        <dbReference type="HAMAP-Rule" id="MF_01006"/>
    </source>
</evidence>
<evidence type="ECO:0000256" key="16">
    <source>
        <dbReference type="ARBA" id="ARBA00047594"/>
    </source>
</evidence>
<comment type="similarity">
    <text evidence="2 17">Belongs to the UppP family.</text>
</comment>
<evidence type="ECO:0000256" key="8">
    <source>
        <dbReference type="ARBA" id="ARBA00022960"/>
    </source>
</evidence>
<keyword evidence="19" id="KW-1185">Reference proteome</keyword>
<evidence type="ECO:0000256" key="6">
    <source>
        <dbReference type="ARBA" id="ARBA00022692"/>
    </source>
</evidence>
<keyword evidence="9 17" id="KW-0573">Peptidoglycan synthesis</keyword>
<reference evidence="19" key="1">
    <citation type="journal article" date="2019" name="Int. J. Syst. Evol. Microbiol.">
        <title>The Global Catalogue of Microorganisms (GCM) 10K type strain sequencing project: providing services to taxonomists for standard genome sequencing and annotation.</title>
        <authorList>
            <consortium name="The Broad Institute Genomics Platform"/>
            <consortium name="The Broad Institute Genome Sequencing Center for Infectious Disease"/>
            <person name="Wu L."/>
            <person name="Ma J."/>
        </authorList>
    </citation>
    <scope>NUCLEOTIDE SEQUENCE [LARGE SCALE GENOMIC DNA]</scope>
    <source>
        <strain evidence="19">IBRC-M 10908</strain>
    </source>
</reference>
<comment type="caution">
    <text evidence="18">The sequence shown here is derived from an EMBL/GenBank/DDBJ whole genome shotgun (WGS) entry which is preliminary data.</text>
</comment>
<proteinExistence type="inferred from homology"/>
<feature type="transmembrane region" description="Helical" evidence="17">
    <location>
        <begin position="186"/>
        <end position="205"/>
    </location>
</feature>
<feature type="transmembrane region" description="Helical" evidence="17">
    <location>
        <begin position="250"/>
        <end position="267"/>
    </location>
</feature>
<evidence type="ECO:0000256" key="11">
    <source>
        <dbReference type="ARBA" id="ARBA00023136"/>
    </source>
</evidence>
<dbReference type="PANTHER" id="PTHR30622:SF3">
    <property type="entry name" value="UNDECAPRENYL-DIPHOSPHATASE"/>
    <property type="match status" value="1"/>
</dbReference>
<dbReference type="EMBL" id="JBHSDK010000026">
    <property type="protein sequence ID" value="MFC4336971.1"/>
    <property type="molecule type" value="Genomic_DNA"/>
</dbReference>
<evidence type="ECO:0000256" key="3">
    <source>
        <dbReference type="ARBA" id="ARBA00012374"/>
    </source>
</evidence>
<gene>
    <name evidence="17" type="primary">uppP</name>
    <name evidence="18" type="ORF">ACFPET_17345</name>
</gene>
<accession>A0ABV8U307</accession>
<evidence type="ECO:0000256" key="1">
    <source>
        <dbReference type="ARBA" id="ARBA00004651"/>
    </source>
</evidence>
<feature type="transmembrane region" description="Helical" evidence="17">
    <location>
        <begin position="89"/>
        <end position="108"/>
    </location>
</feature>
<keyword evidence="11 17" id="KW-0472">Membrane</keyword>
<evidence type="ECO:0000313" key="18">
    <source>
        <dbReference type="EMBL" id="MFC4336971.1"/>
    </source>
</evidence>
<feature type="transmembrane region" description="Helical" evidence="17">
    <location>
        <begin position="43"/>
        <end position="63"/>
    </location>
</feature>
<dbReference type="Proteomes" id="UP001595823">
    <property type="component" value="Unassembled WGS sequence"/>
</dbReference>
<evidence type="ECO:0000313" key="19">
    <source>
        <dbReference type="Proteomes" id="UP001595823"/>
    </source>
</evidence>
<feature type="transmembrane region" description="Helical" evidence="17">
    <location>
        <begin position="114"/>
        <end position="134"/>
    </location>
</feature>
<dbReference type="NCBIfam" id="TIGR00753">
    <property type="entry name" value="undec_PP_bacA"/>
    <property type="match status" value="1"/>
</dbReference>
<keyword evidence="13 17" id="KW-0961">Cell wall biogenesis/degradation</keyword>
<evidence type="ECO:0000256" key="15">
    <source>
        <dbReference type="ARBA" id="ARBA00032932"/>
    </source>
</evidence>
<name>A0ABV8U307_9ACTN</name>
<dbReference type="NCBIfam" id="NF001392">
    <property type="entry name" value="PRK00281.2-1"/>
    <property type="match status" value="1"/>
</dbReference>
<dbReference type="InterPro" id="IPR003824">
    <property type="entry name" value="UppP"/>
</dbReference>
<evidence type="ECO:0000256" key="4">
    <source>
        <dbReference type="ARBA" id="ARBA00021581"/>
    </source>
</evidence>
<comment type="function">
    <text evidence="17">Catalyzes the dephosphorylation of undecaprenyl diphosphate (UPP). Confers resistance to bacitracin.</text>
</comment>
<evidence type="ECO:0000256" key="10">
    <source>
        <dbReference type="ARBA" id="ARBA00022989"/>
    </source>
</evidence>
<comment type="miscellaneous">
    <text evidence="17">Bacitracin is thought to be involved in the inhibition of peptidoglycan synthesis by sequestering undecaprenyl diphosphate, thereby reducing the pool of lipid carrier available.</text>
</comment>
<keyword evidence="5 17" id="KW-1003">Cell membrane</keyword>
<comment type="subcellular location">
    <subcellularLocation>
        <location evidence="1 17">Cell membrane</location>
        <topology evidence="1 17">Multi-pass membrane protein</topology>
    </subcellularLocation>
</comment>
<dbReference type="GO" id="GO:0050380">
    <property type="term" value="F:undecaprenyl-diphosphatase activity"/>
    <property type="evidence" value="ECO:0007669"/>
    <property type="project" value="UniProtKB-EC"/>
</dbReference>